<dbReference type="EMBL" id="JAEPQZ010000006">
    <property type="protein sequence ID" value="KAG2180022.1"/>
    <property type="molecule type" value="Genomic_DNA"/>
</dbReference>
<feature type="region of interest" description="Disordered" evidence="1">
    <location>
        <begin position="123"/>
        <end position="154"/>
    </location>
</feature>
<organism evidence="2 3">
    <name type="scientific">Mortierella isabellina</name>
    <name type="common">Filamentous fungus</name>
    <name type="synonym">Umbelopsis isabellina</name>
    <dbReference type="NCBI Taxonomy" id="91625"/>
    <lineage>
        <taxon>Eukaryota</taxon>
        <taxon>Fungi</taxon>
        <taxon>Fungi incertae sedis</taxon>
        <taxon>Mucoromycota</taxon>
        <taxon>Mucoromycotina</taxon>
        <taxon>Umbelopsidomycetes</taxon>
        <taxon>Umbelopsidales</taxon>
        <taxon>Umbelopsidaceae</taxon>
        <taxon>Umbelopsis</taxon>
    </lineage>
</organism>
<dbReference type="Proteomes" id="UP000654370">
    <property type="component" value="Unassembled WGS sequence"/>
</dbReference>
<keyword evidence="3" id="KW-1185">Reference proteome</keyword>
<evidence type="ECO:0000313" key="2">
    <source>
        <dbReference type="EMBL" id="KAG2180022.1"/>
    </source>
</evidence>
<name>A0A8H7UFS0_MORIS</name>
<reference evidence="2" key="1">
    <citation type="submission" date="2020-12" db="EMBL/GenBank/DDBJ databases">
        <title>Metabolic potential, ecology and presence of endohyphal bacteria is reflected in genomic diversity of Mucoromycotina.</title>
        <authorList>
            <person name="Muszewska A."/>
            <person name="Okrasinska A."/>
            <person name="Steczkiewicz K."/>
            <person name="Drgas O."/>
            <person name="Orlowska M."/>
            <person name="Perlinska-Lenart U."/>
            <person name="Aleksandrzak-Piekarczyk T."/>
            <person name="Szatraj K."/>
            <person name="Zielenkiewicz U."/>
            <person name="Pilsyk S."/>
            <person name="Malc E."/>
            <person name="Mieczkowski P."/>
            <person name="Kruszewska J.S."/>
            <person name="Biernat P."/>
            <person name="Pawlowska J."/>
        </authorList>
    </citation>
    <scope>NUCLEOTIDE SEQUENCE</scope>
    <source>
        <strain evidence="2">WA0000067209</strain>
    </source>
</reference>
<comment type="caution">
    <text evidence="2">The sequence shown here is derived from an EMBL/GenBank/DDBJ whole genome shotgun (WGS) entry which is preliminary data.</text>
</comment>
<feature type="region of interest" description="Disordered" evidence="1">
    <location>
        <begin position="1"/>
        <end position="46"/>
    </location>
</feature>
<dbReference type="AlphaFoldDB" id="A0A8H7UFS0"/>
<accession>A0A8H7UFS0</accession>
<protein>
    <submittedName>
        <fullName evidence="2">Uncharacterized protein</fullName>
    </submittedName>
</protein>
<gene>
    <name evidence="2" type="ORF">INT43_003809</name>
</gene>
<feature type="compositionally biased region" description="Polar residues" evidence="1">
    <location>
        <begin position="1"/>
        <end position="14"/>
    </location>
</feature>
<dbReference type="OrthoDB" id="2338641at2759"/>
<evidence type="ECO:0000256" key="1">
    <source>
        <dbReference type="SAM" id="MobiDB-lite"/>
    </source>
</evidence>
<sequence>MSQAEEFPAQNTEKTVGLQPDKSVEAETGPNIEGKPDASAIYRDNDVTDDILAQQDPEAVHPDHTNVNWNKETGEGFATEMDRHAVKAAQLHHLLPEDVDVENLIKGENKSGTNKDEFEKALQKPDAMQQMADQPQVEEEIKPATAEAVRQAAN</sequence>
<evidence type="ECO:0000313" key="3">
    <source>
        <dbReference type="Proteomes" id="UP000654370"/>
    </source>
</evidence>
<proteinExistence type="predicted"/>